<reference evidence="1 2" key="1">
    <citation type="submission" date="2019-11" db="EMBL/GenBank/DDBJ databases">
        <title>Description of Pedobacter sp. LMG 31462T.</title>
        <authorList>
            <person name="Carlier A."/>
            <person name="Qi S."/>
            <person name="Vandamme P."/>
        </authorList>
    </citation>
    <scope>NUCLEOTIDE SEQUENCE [LARGE SCALE GENOMIC DNA]</scope>
    <source>
        <strain evidence="1 2">LMG 31462</strain>
    </source>
</reference>
<accession>A0ABR6EZK9</accession>
<dbReference type="EMBL" id="WNXC01000007">
    <property type="protein sequence ID" value="MBB2150697.1"/>
    <property type="molecule type" value="Genomic_DNA"/>
</dbReference>
<evidence type="ECO:0008006" key="3">
    <source>
        <dbReference type="Google" id="ProtNLM"/>
    </source>
</evidence>
<comment type="caution">
    <text evidence="1">The sequence shown here is derived from an EMBL/GenBank/DDBJ whole genome shotgun (WGS) entry which is preliminary data.</text>
</comment>
<evidence type="ECO:0000313" key="1">
    <source>
        <dbReference type="EMBL" id="MBB2150697.1"/>
    </source>
</evidence>
<dbReference type="PROSITE" id="PS51257">
    <property type="entry name" value="PROKAR_LIPOPROTEIN"/>
    <property type="match status" value="1"/>
</dbReference>
<evidence type="ECO:0000313" key="2">
    <source>
        <dbReference type="Proteomes" id="UP000636110"/>
    </source>
</evidence>
<name>A0ABR6EZK9_9SPHI</name>
<dbReference type="Proteomes" id="UP000636110">
    <property type="component" value="Unassembled WGS sequence"/>
</dbReference>
<proteinExistence type="predicted"/>
<organism evidence="1 2">
    <name type="scientific">Pedobacter gandavensis</name>
    <dbReference type="NCBI Taxonomy" id="2679963"/>
    <lineage>
        <taxon>Bacteria</taxon>
        <taxon>Pseudomonadati</taxon>
        <taxon>Bacteroidota</taxon>
        <taxon>Sphingobacteriia</taxon>
        <taxon>Sphingobacteriales</taxon>
        <taxon>Sphingobacteriaceae</taxon>
        <taxon>Pedobacter</taxon>
    </lineage>
</organism>
<sequence length="207" mass="24077">MKYSPLLFLVIFLSACSKDKVNGPLKLKNGQEVELSVDHRYAAVGETLLMMPKNEPAEFSLQGFMDRKPGYTYRVKARFHIEKEPLQDASDRWFEFSKVISEQKYMGAEPFNISMIKSFVPGGPIIYLTKDGAQYQYIQEKLQLSYANQTVKDQLEEIWQHALEIREREKKEQKYIAPKWKSILATVTHDPNNFGKAYLVQRIVFTL</sequence>
<dbReference type="RefSeq" id="WP_182959887.1">
    <property type="nucleotide sequence ID" value="NZ_WNXC01000007.1"/>
</dbReference>
<protein>
    <recommendedName>
        <fullName evidence="3">DUF4369 domain-containing protein</fullName>
    </recommendedName>
</protein>
<keyword evidence="2" id="KW-1185">Reference proteome</keyword>
<gene>
    <name evidence="1" type="ORF">GM920_17500</name>
</gene>